<evidence type="ECO:0000313" key="2">
    <source>
        <dbReference type="EMBL" id="MTD36926.1"/>
    </source>
</evidence>
<dbReference type="RefSeq" id="WP_010738740.1">
    <property type="nucleotide sequence ID" value="NZ_CP174176.1"/>
</dbReference>
<reference evidence="2" key="1">
    <citation type="submission" date="2019-10" db="EMBL/GenBank/DDBJ databases">
        <title>Identification of the same linezolid-resistant Tn6246::fexB-poxtA-carrying Enterococcus faecium strain colonizing a hospitalized patient and bovines in different continents.</title>
        <authorList>
            <person name="Tedim A.P."/>
            <person name="Freitas A.R."/>
            <person name="Novais C."/>
            <person name="Duarte B."/>
            <person name="Elghaieb H."/>
            <person name="Abbassi M.S."/>
            <person name="Peixe L."/>
        </authorList>
    </citation>
    <scope>NUCLEOTIDE SEQUENCE</scope>
    <source>
        <strain evidence="2">2FEZ</strain>
    </source>
</reference>
<dbReference type="PANTHER" id="PTHR22642:SF2">
    <property type="entry name" value="PROTEIN LONG AFTER FAR-RED 3"/>
    <property type="match status" value="1"/>
</dbReference>
<organism evidence="2">
    <name type="scientific">Enterococcus faecium</name>
    <name type="common">Streptococcus faecium</name>
    <dbReference type="NCBI Taxonomy" id="1352"/>
    <lineage>
        <taxon>Bacteria</taxon>
        <taxon>Bacillati</taxon>
        <taxon>Bacillota</taxon>
        <taxon>Bacilli</taxon>
        <taxon>Lactobacillales</taxon>
        <taxon>Enterococcaceae</taxon>
        <taxon>Enterococcus</taxon>
    </lineage>
</organism>
<keyword evidence="2" id="KW-0378">Hydrolase</keyword>
<sequence>MKIFKGKKVYLMNNEFSTATGIAEEEGKIIETGNFEDLINKYPEAEKVLSYQNDYIYPGFVEPHSHPMLTSYFLGNCTLIDFKHWDFGKYGVVPACLTRKDMLDRLKKEVSNKEKDAFLFFGYNQQHHGKITAKELDNLEDKKPVVLLYGTGHGVVMNTYAMKKFGFDLIPKDTFGCELTESGDYNGNFTETAYMPYISYLAPVLYNNENLEKGKQLYLENAKVNGIIATAEYMGGGTSGIEKEIEFYQNFSDENYPIHMSFLTNYQHVNNEFNNDNQKTFEYIDSMMGKYDTENFKMLKALKFFFDGAVIDHQIMLSEPLTNGTIGKWNYDFKDHNINTFVEDFLPFWKDGYDFYIHSQGDLSQLTLAKKLKELLSRAPRDDYKMSIQHFAFSNDEFFNFVKSNNLHVNISALPAYMDIWPMWTEAGLYPEHFLTHDFLRLKDVIEDNHFSLSIHSDACNMPTRPLYGAYKAITRKDANDRKIEDDRIQNIDVISGIRAITIEAAKQNRNEMLFGSLESGKRASFVVFEKDLFETKNNYENLKQKVKNLIMNGNEIYFS</sequence>
<comment type="caution">
    <text evidence="2">The sequence shown here is derived from an EMBL/GenBank/DDBJ whole genome shotgun (WGS) entry which is preliminary data.</text>
</comment>
<evidence type="ECO:0000259" key="1">
    <source>
        <dbReference type="Pfam" id="PF07969"/>
    </source>
</evidence>
<feature type="domain" description="Amidohydrolase 3" evidence="1">
    <location>
        <begin position="54"/>
        <end position="557"/>
    </location>
</feature>
<dbReference type="GO" id="GO:0016810">
    <property type="term" value="F:hydrolase activity, acting on carbon-nitrogen (but not peptide) bonds"/>
    <property type="evidence" value="ECO:0007669"/>
    <property type="project" value="InterPro"/>
</dbReference>
<dbReference type="EMBL" id="WLYP01000037">
    <property type="protein sequence ID" value="MTD36926.1"/>
    <property type="molecule type" value="Genomic_DNA"/>
</dbReference>
<dbReference type="Gene3D" id="2.30.40.10">
    <property type="entry name" value="Urease, subunit C, domain 1"/>
    <property type="match status" value="1"/>
</dbReference>
<dbReference type="AlphaFoldDB" id="A0A6A8NLA9"/>
<accession>A0A6A8NLA9</accession>
<gene>
    <name evidence="2" type="ORF">GKZ95_14060</name>
</gene>
<dbReference type="Gene3D" id="3.10.310.70">
    <property type="match status" value="1"/>
</dbReference>
<dbReference type="SUPFAM" id="SSF51338">
    <property type="entry name" value="Composite domain of metallo-dependent hydrolases"/>
    <property type="match status" value="1"/>
</dbReference>
<dbReference type="InterPro" id="IPR013108">
    <property type="entry name" value="Amidohydro_3"/>
</dbReference>
<name>A0A6A8NLA9_ENTFC</name>
<dbReference type="Gene3D" id="3.20.20.140">
    <property type="entry name" value="Metal-dependent hydrolases"/>
    <property type="match status" value="1"/>
</dbReference>
<proteinExistence type="predicted"/>
<dbReference type="PANTHER" id="PTHR22642">
    <property type="entry name" value="IMIDAZOLONEPROPIONASE"/>
    <property type="match status" value="1"/>
</dbReference>
<dbReference type="InterPro" id="IPR011059">
    <property type="entry name" value="Metal-dep_hydrolase_composite"/>
</dbReference>
<protein>
    <submittedName>
        <fullName evidence="2">Amidohydrolase family protein</fullName>
    </submittedName>
</protein>
<dbReference type="Pfam" id="PF07969">
    <property type="entry name" value="Amidohydro_3"/>
    <property type="match status" value="1"/>
</dbReference>